<organism evidence="1 2">
    <name type="scientific">Yarrowia lipolytica</name>
    <name type="common">Candida lipolytica</name>
    <dbReference type="NCBI Taxonomy" id="4952"/>
    <lineage>
        <taxon>Eukaryota</taxon>
        <taxon>Fungi</taxon>
        <taxon>Dikarya</taxon>
        <taxon>Ascomycota</taxon>
        <taxon>Saccharomycotina</taxon>
        <taxon>Dipodascomycetes</taxon>
        <taxon>Dipodascales</taxon>
        <taxon>Dipodascales incertae sedis</taxon>
        <taxon>Yarrowia</taxon>
    </lineage>
</organism>
<dbReference type="Proteomes" id="UP000182444">
    <property type="component" value="Chromosome 1D"/>
</dbReference>
<protein>
    <submittedName>
        <fullName evidence="1">Uncharacterized protein</fullName>
    </submittedName>
</protein>
<name>A0A1D8NFG5_YARLL</name>
<dbReference type="VEuPathDB" id="FungiDB:YALI1_D26082g"/>
<evidence type="ECO:0000313" key="2">
    <source>
        <dbReference type="Proteomes" id="UP000182444"/>
    </source>
</evidence>
<accession>A0A1D8NFG5</accession>
<evidence type="ECO:0000313" key="1">
    <source>
        <dbReference type="EMBL" id="AOW04374.1"/>
    </source>
</evidence>
<dbReference type="RefSeq" id="XP_068138896.1">
    <property type="nucleotide sequence ID" value="XM_068282795.1"/>
</dbReference>
<dbReference type="EMBL" id="CP017556">
    <property type="protein sequence ID" value="AOW04374.1"/>
    <property type="molecule type" value="Genomic_DNA"/>
</dbReference>
<sequence length="67" mass="7514">MNVQSTCRYAQCGCACVSLVCLCLSMSMSMSMSVDVLQLELWAESRDQPHTANLVWLLVRMRKGART</sequence>
<dbReference type="AlphaFoldDB" id="A0A1D8NFG5"/>
<dbReference type="GeneID" id="94583408"/>
<reference evidence="1 2" key="1">
    <citation type="journal article" date="2016" name="PLoS ONE">
        <title>Sequence Assembly of Yarrowia lipolytica Strain W29/CLIB89 Shows Transposable Element Diversity.</title>
        <authorList>
            <person name="Magnan C."/>
            <person name="Yu J."/>
            <person name="Chang I."/>
            <person name="Jahn E."/>
            <person name="Kanomata Y."/>
            <person name="Wu J."/>
            <person name="Zeller M."/>
            <person name="Oakes M."/>
            <person name="Baldi P."/>
            <person name="Sandmeyer S."/>
        </authorList>
    </citation>
    <scope>NUCLEOTIDE SEQUENCE [LARGE SCALE GENOMIC DNA]</scope>
    <source>
        <strain evidence="2">CLIB89(W29)</strain>
    </source>
</reference>
<gene>
    <name evidence="1" type="ORF">YALI1_D26082g</name>
</gene>
<proteinExistence type="predicted"/>